<sequence length="453" mass="52119">MADERESSSKGNVCLPTSHDVRQQNFRSFGQGRPLPVIFPALNPIVKYGLAITVAEGQYMWTIRHLLPNVPVPEVYGWCQDQGETFIYMQLVDGITLEDAWPDMSRQLKQDPSYPFIGKNPHVLKLWAKFVTRLLSSVDGHHIRDIIFETRYRSGTFSDVASINEWFANLARPPDLDWKEYPHSWRRGLLDDAPIVFTHTDLHRSNIMISRSPDGAPTVIGLIDWHQSGWYPAPWEFYKTRYTAKGTTRGVDKWKIDFILEFLHSYRGIGYDFQEPWQRSEIEHTGFVPLSVQTFYATIMRNCPNTHQLHQHTSVPPEIDNISKLRHISNPKVATKMCYLSQGPMVKHFHTSLGRQLLFMNPRKHERCREDSGRIKYLHDPAHVSKIFILGFPKCEVTVPTVISRHVIFNGLWPAGMRGQDPKELSGLILVVAQVVGPTPNLPGHAALHRWYQ</sequence>
<protein>
    <recommendedName>
        <fullName evidence="1">Aminoglycoside phosphotransferase domain-containing protein</fullName>
    </recommendedName>
</protein>
<name>A0A2J6QKQ1_9HELO</name>
<feature type="domain" description="Aminoglycoside phosphotransferase" evidence="1">
    <location>
        <begin position="65"/>
        <end position="266"/>
    </location>
</feature>
<dbReference type="OrthoDB" id="5404599at2759"/>
<dbReference type="InterPro" id="IPR011009">
    <property type="entry name" value="Kinase-like_dom_sf"/>
</dbReference>
<dbReference type="InterPro" id="IPR051678">
    <property type="entry name" value="AGP_Transferase"/>
</dbReference>
<dbReference type="Pfam" id="PF01636">
    <property type="entry name" value="APH"/>
    <property type="match status" value="1"/>
</dbReference>
<reference evidence="2 3" key="1">
    <citation type="submission" date="2016-05" db="EMBL/GenBank/DDBJ databases">
        <title>A degradative enzymes factory behind the ericoid mycorrhizal symbiosis.</title>
        <authorList>
            <consortium name="DOE Joint Genome Institute"/>
            <person name="Martino E."/>
            <person name="Morin E."/>
            <person name="Grelet G."/>
            <person name="Kuo A."/>
            <person name="Kohler A."/>
            <person name="Daghino S."/>
            <person name="Barry K."/>
            <person name="Choi C."/>
            <person name="Cichocki N."/>
            <person name="Clum A."/>
            <person name="Copeland A."/>
            <person name="Hainaut M."/>
            <person name="Haridas S."/>
            <person name="Labutti K."/>
            <person name="Lindquist E."/>
            <person name="Lipzen A."/>
            <person name="Khouja H.-R."/>
            <person name="Murat C."/>
            <person name="Ohm R."/>
            <person name="Olson A."/>
            <person name="Spatafora J."/>
            <person name="Veneault-Fourrey C."/>
            <person name="Henrissat B."/>
            <person name="Grigoriev I."/>
            <person name="Martin F."/>
            <person name="Perotto S."/>
        </authorList>
    </citation>
    <scope>NUCLEOTIDE SEQUENCE [LARGE SCALE GENOMIC DNA]</scope>
    <source>
        <strain evidence="2 3">UAMH 7357</strain>
    </source>
</reference>
<evidence type="ECO:0000313" key="2">
    <source>
        <dbReference type="EMBL" id="PMD26817.1"/>
    </source>
</evidence>
<evidence type="ECO:0000313" key="3">
    <source>
        <dbReference type="Proteomes" id="UP000235672"/>
    </source>
</evidence>
<accession>A0A2J6QKQ1</accession>
<gene>
    <name evidence="2" type="ORF">NA56DRAFT_698060</name>
</gene>
<dbReference type="Proteomes" id="UP000235672">
    <property type="component" value="Unassembled WGS sequence"/>
</dbReference>
<dbReference type="InterPro" id="IPR002575">
    <property type="entry name" value="Aminoglycoside_PTrfase"/>
</dbReference>
<dbReference type="PANTHER" id="PTHR21310">
    <property type="entry name" value="AMINOGLYCOSIDE PHOSPHOTRANSFERASE-RELATED-RELATED"/>
    <property type="match status" value="1"/>
</dbReference>
<organism evidence="2 3">
    <name type="scientific">Hyaloscypha hepaticicola</name>
    <dbReference type="NCBI Taxonomy" id="2082293"/>
    <lineage>
        <taxon>Eukaryota</taxon>
        <taxon>Fungi</taxon>
        <taxon>Dikarya</taxon>
        <taxon>Ascomycota</taxon>
        <taxon>Pezizomycotina</taxon>
        <taxon>Leotiomycetes</taxon>
        <taxon>Helotiales</taxon>
        <taxon>Hyaloscyphaceae</taxon>
        <taxon>Hyaloscypha</taxon>
    </lineage>
</organism>
<dbReference type="EMBL" id="KZ613467">
    <property type="protein sequence ID" value="PMD26817.1"/>
    <property type="molecule type" value="Genomic_DNA"/>
</dbReference>
<evidence type="ECO:0000259" key="1">
    <source>
        <dbReference type="Pfam" id="PF01636"/>
    </source>
</evidence>
<dbReference type="SUPFAM" id="SSF56112">
    <property type="entry name" value="Protein kinase-like (PK-like)"/>
    <property type="match status" value="1"/>
</dbReference>
<dbReference type="AlphaFoldDB" id="A0A2J6QKQ1"/>
<dbReference type="PANTHER" id="PTHR21310:SF54">
    <property type="entry name" value="AMINOGLYCOSIDE PHOSPHOTRANSFERASE DOMAIN-CONTAINING PROTEIN"/>
    <property type="match status" value="1"/>
</dbReference>
<keyword evidence="3" id="KW-1185">Reference proteome</keyword>
<proteinExistence type="predicted"/>